<reference evidence="3" key="1">
    <citation type="journal article" date="2007" name="Neurobiol. Aging">
        <title>Estrogen receptor alpha and its splice variants in the hippocampus in aging and Alzheimer's disease.</title>
        <authorList>
            <person name="Ishunina T.A."/>
            <person name="Fischer D.F."/>
            <person name="Swaab D.F."/>
        </authorList>
    </citation>
    <scope>NUCLEOTIDE SEQUENCE</scope>
    <source>
        <tissue evidence="3">Brain</tissue>
    </source>
</reference>
<evidence type="ECO:0000256" key="2">
    <source>
        <dbReference type="SAM" id="MobiDB-lite"/>
    </source>
</evidence>
<proteinExistence type="evidence at transcript level"/>
<dbReference type="InterPro" id="IPR013088">
    <property type="entry name" value="Znf_NHR/GATA"/>
</dbReference>
<sequence>SCLACRLRKCYEVGMMKDWPVPMLKHKRQRDDGEGMGEVGSAGDMRAA</sequence>
<dbReference type="OrthoDB" id="5799427at2759"/>
<dbReference type="PeptideAtlas" id="Q0H8T6"/>
<dbReference type="GO" id="GO:0008270">
    <property type="term" value="F:zinc ion binding"/>
    <property type="evidence" value="ECO:0007669"/>
    <property type="project" value="InterPro"/>
</dbReference>
<gene>
    <name evidence="3" type="primary">ESR1</name>
</gene>
<dbReference type="GO" id="GO:0005654">
    <property type="term" value="C:nucleoplasm"/>
    <property type="evidence" value="ECO:0007669"/>
    <property type="project" value="UniProtKB-ARBA"/>
</dbReference>
<feature type="non-terminal residue" evidence="3">
    <location>
        <position position="48"/>
    </location>
</feature>
<dbReference type="AlphaFoldDB" id="Q0H8T6"/>
<dbReference type="ChiTaRS" id="ESR1">
    <property type="organism name" value="human"/>
</dbReference>
<dbReference type="EMBL" id="DQ163909">
    <property type="protein sequence ID" value="ABA41493.1"/>
    <property type="molecule type" value="mRNA"/>
</dbReference>
<name>Q0H8T6_HUMAN</name>
<dbReference type="SUPFAM" id="SSF57716">
    <property type="entry name" value="Glucocorticoid receptor-like (DNA-binding domain)"/>
    <property type="match status" value="1"/>
</dbReference>
<evidence type="ECO:0000313" key="3">
    <source>
        <dbReference type="EMBL" id="ABA41493.1"/>
    </source>
</evidence>
<feature type="region of interest" description="Disordered" evidence="2">
    <location>
        <begin position="24"/>
        <end position="48"/>
    </location>
</feature>
<feature type="non-terminal residue" evidence="3">
    <location>
        <position position="1"/>
    </location>
</feature>
<dbReference type="Gene3D" id="3.30.50.10">
    <property type="entry name" value="Erythroid Transcription Factor GATA-1, subunit A"/>
    <property type="match status" value="1"/>
</dbReference>
<organism evidence="3">
    <name type="scientific">Homo sapiens</name>
    <name type="common">Human</name>
    <dbReference type="NCBI Taxonomy" id="9606"/>
    <lineage>
        <taxon>Eukaryota</taxon>
        <taxon>Metazoa</taxon>
        <taxon>Chordata</taxon>
        <taxon>Craniata</taxon>
        <taxon>Vertebrata</taxon>
        <taxon>Euteleostomi</taxon>
        <taxon>Mammalia</taxon>
        <taxon>Eutheria</taxon>
        <taxon>Euarchontoglires</taxon>
        <taxon>Primates</taxon>
        <taxon>Haplorrhini</taxon>
        <taxon>Catarrhini</taxon>
        <taxon>Hominidae</taxon>
        <taxon>Homo</taxon>
    </lineage>
</organism>
<accession>Q0H8T6</accession>
<keyword evidence="3" id="KW-0675">Receptor</keyword>
<dbReference type="GO" id="GO:0006355">
    <property type="term" value="P:regulation of DNA-templated transcription"/>
    <property type="evidence" value="ECO:0007669"/>
    <property type="project" value="InterPro"/>
</dbReference>
<evidence type="ECO:0000256" key="1">
    <source>
        <dbReference type="ARBA" id="ARBA00023242"/>
    </source>
</evidence>
<keyword evidence="1" id="KW-0539">Nucleus</keyword>
<protein>
    <submittedName>
        <fullName evidence="3">Hippocampal estrogen receptor alpha isoform TADDI</fullName>
    </submittedName>
</protein>